<accession>A0A3Q7F7U8</accession>
<dbReference type="GO" id="GO:0016024">
    <property type="term" value="P:CDP-diacylglycerol biosynthetic process"/>
    <property type="evidence" value="ECO:0000318"/>
    <property type="project" value="GO_Central"/>
</dbReference>
<comment type="similarity">
    <text evidence="5">Belongs to the TAM41 family.</text>
</comment>
<dbReference type="FunCoup" id="A0A3Q7F7U8">
    <property type="interactions" value="2219"/>
</dbReference>
<evidence type="ECO:0000256" key="17">
    <source>
        <dbReference type="ARBA" id="ARBA00023264"/>
    </source>
</evidence>
<evidence type="ECO:0000313" key="19">
    <source>
        <dbReference type="EnsemblPlants" id="Solyc02g081840.3.1"/>
    </source>
</evidence>
<evidence type="ECO:0000256" key="7">
    <source>
        <dbReference type="ARBA" id="ARBA00018337"/>
    </source>
</evidence>
<dbReference type="Proteomes" id="UP000004994">
    <property type="component" value="Chromosome 2"/>
</dbReference>
<evidence type="ECO:0000256" key="18">
    <source>
        <dbReference type="ARBA" id="ARBA00029893"/>
    </source>
</evidence>
<dbReference type="EC" id="2.7.7.41" evidence="6"/>
<comment type="pathway">
    <text evidence="4">Lipid metabolism.</text>
</comment>
<evidence type="ECO:0000256" key="14">
    <source>
        <dbReference type="ARBA" id="ARBA00023128"/>
    </source>
</evidence>
<evidence type="ECO:0000256" key="5">
    <source>
        <dbReference type="ARBA" id="ARBA00005458"/>
    </source>
</evidence>
<reference evidence="19" key="2">
    <citation type="submission" date="2019-01" db="UniProtKB">
        <authorList>
            <consortium name="EnsemblPlants"/>
        </authorList>
    </citation>
    <scope>IDENTIFICATION</scope>
    <source>
        <strain evidence="19">cv. Heinz 1706</strain>
    </source>
</reference>
<protein>
    <recommendedName>
        <fullName evidence="7">Phosphatidate cytidylyltransferase, mitochondrial</fullName>
        <ecNumber evidence="6">2.7.7.41</ecNumber>
    </recommendedName>
    <alternativeName>
        <fullName evidence="18">CDP-diacylglycerol synthase</fullName>
    </alternativeName>
</protein>
<evidence type="ECO:0000256" key="9">
    <source>
        <dbReference type="ARBA" id="ARBA00022679"/>
    </source>
</evidence>
<keyword evidence="10" id="KW-0548">Nucleotidyltransferase</keyword>
<dbReference type="GO" id="GO:0032049">
    <property type="term" value="P:cardiolipin biosynthetic process"/>
    <property type="evidence" value="ECO:0000318"/>
    <property type="project" value="GO_Central"/>
</dbReference>
<comment type="pathway">
    <text evidence="3">Phospholipid metabolism; CDP-diacylglycerol biosynthesis; CDP-diacylglycerol from sn-glycerol 3-phosphate: step 3/3.</text>
</comment>
<evidence type="ECO:0000256" key="11">
    <source>
        <dbReference type="ARBA" id="ARBA00022792"/>
    </source>
</evidence>
<keyword evidence="20" id="KW-1185">Reference proteome</keyword>
<evidence type="ECO:0000256" key="16">
    <source>
        <dbReference type="ARBA" id="ARBA00023209"/>
    </source>
</evidence>
<keyword evidence="16" id="KW-0594">Phospholipid biosynthesis</keyword>
<keyword evidence="13" id="KW-0443">Lipid metabolism</keyword>
<evidence type="ECO:0000256" key="15">
    <source>
        <dbReference type="ARBA" id="ARBA00023136"/>
    </source>
</evidence>
<evidence type="ECO:0000256" key="1">
    <source>
        <dbReference type="ARBA" id="ARBA00001946"/>
    </source>
</evidence>
<keyword evidence="11" id="KW-0999">Mitochondrion inner membrane</keyword>
<evidence type="ECO:0000256" key="8">
    <source>
        <dbReference type="ARBA" id="ARBA00022516"/>
    </source>
</evidence>
<evidence type="ECO:0000256" key="3">
    <source>
        <dbReference type="ARBA" id="ARBA00005119"/>
    </source>
</evidence>
<evidence type="ECO:0000256" key="2">
    <source>
        <dbReference type="ARBA" id="ARBA00004443"/>
    </source>
</evidence>
<keyword evidence="12" id="KW-0460">Magnesium</keyword>
<dbReference type="UniPathway" id="UPA00557">
    <property type="reaction ID" value="UER00614"/>
</dbReference>
<keyword evidence="14" id="KW-0496">Mitochondrion</keyword>
<keyword evidence="15" id="KW-0472">Membrane</keyword>
<evidence type="ECO:0000256" key="13">
    <source>
        <dbReference type="ARBA" id="ARBA00023098"/>
    </source>
</evidence>
<keyword evidence="17" id="KW-1208">Phospholipid metabolism</keyword>
<dbReference type="GO" id="GO:0004605">
    <property type="term" value="F:phosphatidate cytidylyltransferase activity"/>
    <property type="evidence" value="ECO:0000318"/>
    <property type="project" value="GO_Central"/>
</dbReference>
<dbReference type="OMA" id="HAENMHR"/>
<name>A0A3Q7F7U8_SOLLC</name>
<evidence type="ECO:0000313" key="20">
    <source>
        <dbReference type="Proteomes" id="UP000004994"/>
    </source>
</evidence>
<dbReference type="AlphaFoldDB" id="A0A3Q7F7U8"/>
<dbReference type="Pfam" id="PF09139">
    <property type="entry name" value="Tam41_Mmp37"/>
    <property type="match status" value="1"/>
</dbReference>
<organism evidence="19">
    <name type="scientific">Solanum lycopersicum</name>
    <name type="common">Tomato</name>
    <name type="synonym">Lycopersicon esculentum</name>
    <dbReference type="NCBI Taxonomy" id="4081"/>
    <lineage>
        <taxon>Eukaryota</taxon>
        <taxon>Viridiplantae</taxon>
        <taxon>Streptophyta</taxon>
        <taxon>Embryophyta</taxon>
        <taxon>Tracheophyta</taxon>
        <taxon>Spermatophyta</taxon>
        <taxon>Magnoliopsida</taxon>
        <taxon>eudicotyledons</taxon>
        <taxon>Gunneridae</taxon>
        <taxon>Pentapetalae</taxon>
        <taxon>asterids</taxon>
        <taxon>lamiids</taxon>
        <taxon>Solanales</taxon>
        <taxon>Solanaceae</taxon>
        <taxon>Solanoideae</taxon>
        <taxon>Solaneae</taxon>
        <taxon>Solanum</taxon>
        <taxon>Solanum subgen. Lycopersicon</taxon>
    </lineage>
</organism>
<proteinExistence type="inferred from homology"/>
<dbReference type="InParanoid" id="A0A3Q7F7U8"/>
<evidence type="ECO:0000256" key="4">
    <source>
        <dbReference type="ARBA" id="ARBA00005189"/>
    </source>
</evidence>
<dbReference type="InterPro" id="IPR015222">
    <property type="entry name" value="Tam41"/>
</dbReference>
<dbReference type="PANTHER" id="PTHR13619:SF0">
    <property type="entry name" value="PHOSPHATIDATE CYTIDYLYLTRANSFERASE, MITOCHONDRIAL"/>
    <property type="match status" value="1"/>
</dbReference>
<evidence type="ECO:0000256" key="6">
    <source>
        <dbReference type="ARBA" id="ARBA00012487"/>
    </source>
</evidence>
<dbReference type="Gramene" id="Solyc02g081840.3.1">
    <property type="protein sequence ID" value="Solyc02g081840.3.1"/>
    <property type="gene ID" value="Solyc02g081840.3"/>
</dbReference>
<evidence type="ECO:0000256" key="10">
    <source>
        <dbReference type="ARBA" id="ARBA00022695"/>
    </source>
</evidence>
<dbReference type="STRING" id="4081.A0A3Q7F7U8"/>
<dbReference type="PaxDb" id="4081-Solyc02g081840.2.1"/>
<dbReference type="EnsemblPlants" id="Solyc02g081840.3.1">
    <property type="protein sequence ID" value="Solyc02g081840.3.1"/>
    <property type="gene ID" value="Solyc02g081840.3"/>
</dbReference>
<reference evidence="19" key="1">
    <citation type="journal article" date="2012" name="Nature">
        <title>The tomato genome sequence provides insights into fleshy fruit evolution.</title>
        <authorList>
            <consortium name="Tomato Genome Consortium"/>
        </authorList>
    </citation>
    <scope>NUCLEOTIDE SEQUENCE [LARGE SCALE GENOMIC DNA]</scope>
    <source>
        <strain evidence="19">cv. Heinz 1706</strain>
    </source>
</reference>
<dbReference type="PIRSF" id="PIRSF028840">
    <property type="entry name" value="Mmp37"/>
    <property type="match status" value="1"/>
</dbReference>
<dbReference type="PANTHER" id="PTHR13619">
    <property type="entry name" value="PHOSPHATIDATE CYTIDYLYLTRANSFERASE, MITOCHONDRIAL"/>
    <property type="match status" value="1"/>
</dbReference>
<keyword evidence="8" id="KW-0444">Lipid biosynthesis</keyword>
<keyword evidence="9" id="KW-0808">Transferase</keyword>
<dbReference type="GO" id="GO:0005739">
    <property type="term" value="C:mitochondrion"/>
    <property type="evidence" value="ECO:0000318"/>
    <property type="project" value="GO_Central"/>
</dbReference>
<comment type="subcellular location">
    <subcellularLocation>
        <location evidence="2">Mitochondrion inner membrane</location>
        <topology evidence="2">Peripheral membrane protein</topology>
        <orientation evidence="2">Matrix side</orientation>
    </subcellularLocation>
</comment>
<comment type="cofactor">
    <cofactor evidence="1">
        <name>Mg(2+)</name>
        <dbReference type="ChEBI" id="CHEBI:18420"/>
    </cofactor>
</comment>
<sequence>MHYLNNFKRVFQMFDKIPVEMVGQDKAELGGLLEILPPVEFCCIYGSKLHPNNKDETSMTDYIIGVSDPRQWHSENLKLNKDHYASCLIRLGGARMITDIANDIGVGVHFNPFVSCNNKMFKYGVVRMHDLIQDILGWERFYLSGRLQKPVNILTDNLDIKSVNSVNLKAATSAALLLLPSKFTEEDLYAKICSLSYTGDLRMLFAEDKNKVNKIVQGQFHLFEEMYKPFLEEYEAKNLLRFSVAGDKQVNIFQDCGLSAASTLVSSLPSSIRSEMAMKLGEKRILDDSGRVRQQIVIGSKEQAAECMQRLVRRKVMFSSTRQAVAGLLTAGAVHGVRYVANKMRKAWKSWV</sequence>
<evidence type="ECO:0000256" key="12">
    <source>
        <dbReference type="ARBA" id="ARBA00022842"/>
    </source>
</evidence>
<dbReference type="GO" id="GO:0005743">
    <property type="term" value="C:mitochondrial inner membrane"/>
    <property type="evidence" value="ECO:0007669"/>
    <property type="project" value="UniProtKB-SubCell"/>
</dbReference>